<comment type="subcellular location">
    <subcellularLocation>
        <location evidence="1">Membrane</location>
        <topology evidence="1">Multi-pass membrane protein</topology>
    </subcellularLocation>
</comment>
<feature type="transmembrane region" description="Helical" evidence="6">
    <location>
        <begin position="306"/>
        <end position="326"/>
    </location>
</feature>
<feature type="transmembrane region" description="Helical" evidence="6">
    <location>
        <begin position="277"/>
        <end position="297"/>
    </location>
</feature>
<dbReference type="InterPro" id="IPR020846">
    <property type="entry name" value="MFS_dom"/>
</dbReference>
<dbReference type="PATRIC" id="fig|279058.18.peg.1758"/>
<evidence type="ECO:0000256" key="3">
    <source>
        <dbReference type="ARBA" id="ARBA00022692"/>
    </source>
</evidence>
<gene>
    <name evidence="8" type="ORF">CAter282_1780</name>
</gene>
<keyword evidence="5 6" id="KW-0472">Membrane</keyword>
<evidence type="ECO:0000313" key="8">
    <source>
        <dbReference type="EMBL" id="AMP09555.1"/>
    </source>
</evidence>
<dbReference type="Pfam" id="PF07690">
    <property type="entry name" value="MFS_1"/>
    <property type="match status" value="1"/>
</dbReference>
<feature type="transmembrane region" description="Helical" evidence="6">
    <location>
        <begin position="332"/>
        <end position="353"/>
    </location>
</feature>
<evidence type="ECO:0000313" key="9">
    <source>
        <dbReference type="Proteomes" id="UP000071778"/>
    </source>
</evidence>
<dbReference type="PANTHER" id="PTHR43791:SF36">
    <property type="entry name" value="TRANSPORTER, PUTATIVE (AFU_ORTHOLOGUE AFUA_6G08340)-RELATED"/>
    <property type="match status" value="1"/>
</dbReference>
<protein>
    <submittedName>
        <fullName evidence="8">Major Facilitator Superfamily protein</fullName>
    </submittedName>
</protein>
<feature type="transmembrane region" description="Helical" evidence="6">
    <location>
        <begin position="144"/>
        <end position="166"/>
    </location>
</feature>
<evidence type="ECO:0000256" key="2">
    <source>
        <dbReference type="ARBA" id="ARBA00022448"/>
    </source>
</evidence>
<feature type="transmembrane region" description="Helical" evidence="6">
    <location>
        <begin position="54"/>
        <end position="73"/>
    </location>
</feature>
<dbReference type="CDD" id="cd17319">
    <property type="entry name" value="MFS_ExuT_GudP_like"/>
    <property type="match status" value="1"/>
</dbReference>
<evidence type="ECO:0000256" key="5">
    <source>
        <dbReference type="ARBA" id="ARBA00023136"/>
    </source>
</evidence>
<feature type="transmembrane region" description="Helical" evidence="6">
    <location>
        <begin position="244"/>
        <end position="265"/>
    </location>
</feature>
<dbReference type="FunFam" id="1.20.1250.20:FF:000018">
    <property type="entry name" value="MFS transporter permease"/>
    <property type="match status" value="1"/>
</dbReference>
<evidence type="ECO:0000259" key="7">
    <source>
        <dbReference type="PROSITE" id="PS50850"/>
    </source>
</evidence>
<keyword evidence="4 6" id="KW-1133">Transmembrane helix</keyword>
<feature type="transmembrane region" description="Helical" evidence="6">
    <location>
        <begin position="178"/>
        <end position="200"/>
    </location>
</feature>
<feature type="transmembrane region" description="Helical" evidence="6">
    <location>
        <begin position="16"/>
        <end position="34"/>
    </location>
</feature>
<evidence type="ECO:0000256" key="6">
    <source>
        <dbReference type="SAM" id="Phobius"/>
    </source>
</evidence>
<organism evidence="8 9">
    <name type="scientific">Collimonas arenae</name>
    <dbReference type="NCBI Taxonomy" id="279058"/>
    <lineage>
        <taxon>Bacteria</taxon>
        <taxon>Pseudomonadati</taxon>
        <taxon>Pseudomonadota</taxon>
        <taxon>Betaproteobacteria</taxon>
        <taxon>Burkholderiales</taxon>
        <taxon>Oxalobacteraceae</taxon>
        <taxon>Collimonas</taxon>
    </lineage>
</organism>
<dbReference type="PROSITE" id="PS50850">
    <property type="entry name" value="MFS"/>
    <property type="match status" value="1"/>
</dbReference>
<dbReference type="SUPFAM" id="SSF103473">
    <property type="entry name" value="MFS general substrate transporter"/>
    <property type="match status" value="1"/>
</dbReference>
<feature type="transmembrane region" description="Helical" evidence="6">
    <location>
        <begin position="365"/>
        <end position="382"/>
    </location>
</feature>
<name>A0A127QIB9_9BURK</name>
<evidence type="ECO:0000256" key="1">
    <source>
        <dbReference type="ARBA" id="ARBA00004141"/>
    </source>
</evidence>
<feature type="transmembrane region" description="Helical" evidence="6">
    <location>
        <begin position="109"/>
        <end position="132"/>
    </location>
</feature>
<proteinExistence type="predicted"/>
<reference evidence="8 9" key="1">
    <citation type="submission" date="2015-11" db="EMBL/GenBank/DDBJ databases">
        <title>Exploring the genomic traits of fungus-feeding bacterial genus Collimonas.</title>
        <authorList>
            <person name="Song C."/>
            <person name="Schmidt R."/>
            <person name="de Jager V."/>
            <person name="Krzyzanowska D."/>
            <person name="Jongedijk E."/>
            <person name="Cankar K."/>
            <person name="Beekwilder J."/>
            <person name="van Veen A."/>
            <person name="de Boer W."/>
            <person name="van Veen J.A."/>
            <person name="Garbeva P."/>
        </authorList>
    </citation>
    <scope>NUCLEOTIDE SEQUENCE [LARGE SCALE GENOMIC DNA]</scope>
    <source>
        <strain evidence="8 9">Ter282</strain>
    </source>
</reference>
<sequence length="478" mass="51897">MASQSELSEEQLMKKVAWRLMPLLIVMFLVSFIDRQNVGFAKLEMVHALHMSEAAYGLGASLFFIGYLLFEIPSTLALHKYGARVWLARIMFTWGAVTILLGFTSSLPMFYVLRFMLGIAEAGFYPGVIYYLTLWFPQAYRTRVLGVFTLGSALANMLGALVGGLLLNLNGTLGLAGWQWVFIATGAPAVLLTLIVMLYLPGSIDEAKFLSAGQKARLNDMMRRDAPPNATHGNPLAALWDLRVLLFAATYMLMSTSLYGVTYWLPTLVKGFGVSSTINGLLNMIPWGLAVLLLLWLPGKLRGDRVVYRAIAVIGLLGLLCFTSSALLDSNILRFGALVIGGACITLLYPCFWSLPPKFFQGARAAASIAAINSIGNLGGFFGQNLMPYVGKVTHSNVTPMLVPAACLAVLGVGGLVAVGWQRKRDLLAVADAETALQRQVAIQEDGSEDPGSSIDQLLDLHPDHLEMPHQQPGPTAR</sequence>
<dbReference type="AlphaFoldDB" id="A0A127QIB9"/>
<dbReference type="EMBL" id="CP013235">
    <property type="protein sequence ID" value="AMP09555.1"/>
    <property type="molecule type" value="Genomic_DNA"/>
</dbReference>
<evidence type="ECO:0000256" key="4">
    <source>
        <dbReference type="ARBA" id="ARBA00022989"/>
    </source>
</evidence>
<keyword evidence="9" id="KW-1185">Reference proteome</keyword>
<dbReference type="Proteomes" id="UP000071778">
    <property type="component" value="Chromosome"/>
</dbReference>
<feature type="transmembrane region" description="Helical" evidence="6">
    <location>
        <begin position="402"/>
        <end position="421"/>
    </location>
</feature>
<dbReference type="GO" id="GO:0016020">
    <property type="term" value="C:membrane"/>
    <property type="evidence" value="ECO:0007669"/>
    <property type="project" value="UniProtKB-SubCell"/>
</dbReference>
<feature type="transmembrane region" description="Helical" evidence="6">
    <location>
        <begin position="85"/>
        <end position="103"/>
    </location>
</feature>
<dbReference type="GO" id="GO:0022857">
    <property type="term" value="F:transmembrane transporter activity"/>
    <property type="evidence" value="ECO:0007669"/>
    <property type="project" value="InterPro"/>
</dbReference>
<dbReference type="InterPro" id="IPR036259">
    <property type="entry name" value="MFS_trans_sf"/>
</dbReference>
<dbReference type="PANTHER" id="PTHR43791">
    <property type="entry name" value="PERMEASE-RELATED"/>
    <property type="match status" value="1"/>
</dbReference>
<accession>A0A127QIB9</accession>
<dbReference type="Gene3D" id="1.20.1250.20">
    <property type="entry name" value="MFS general substrate transporter like domains"/>
    <property type="match status" value="2"/>
</dbReference>
<feature type="domain" description="Major facilitator superfamily (MFS) profile" evidence="7">
    <location>
        <begin position="20"/>
        <end position="424"/>
    </location>
</feature>
<dbReference type="InterPro" id="IPR011701">
    <property type="entry name" value="MFS"/>
</dbReference>
<keyword evidence="2" id="KW-0813">Transport</keyword>
<keyword evidence="3 6" id="KW-0812">Transmembrane</keyword>